<protein>
    <submittedName>
        <fullName evidence="2">Uncharacterized protein</fullName>
    </submittedName>
</protein>
<evidence type="ECO:0000256" key="1">
    <source>
        <dbReference type="SAM" id="Phobius"/>
    </source>
</evidence>
<feature type="transmembrane region" description="Helical" evidence="1">
    <location>
        <begin position="6"/>
        <end position="31"/>
    </location>
</feature>
<dbReference type="EMBL" id="UINC01083986">
    <property type="protein sequence ID" value="SVC30214.1"/>
    <property type="molecule type" value="Genomic_DNA"/>
</dbReference>
<keyword evidence="1" id="KW-0472">Membrane</keyword>
<reference evidence="2" key="1">
    <citation type="submission" date="2018-05" db="EMBL/GenBank/DDBJ databases">
        <authorList>
            <person name="Lanie J.A."/>
            <person name="Ng W.-L."/>
            <person name="Kazmierczak K.M."/>
            <person name="Andrzejewski T.M."/>
            <person name="Davidsen T.M."/>
            <person name="Wayne K.J."/>
            <person name="Tettelin H."/>
            <person name="Glass J.I."/>
            <person name="Rusch D."/>
            <person name="Podicherti R."/>
            <person name="Tsui H.-C.T."/>
            <person name="Winkler M.E."/>
        </authorList>
    </citation>
    <scope>NUCLEOTIDE SEQUENCE</scope>
</reference>
<organism evidence="2">
    <name type="scientific">marine metagenome</name>
    <dbReference type="NCBI Taxonomy" id="408172"/>
    <lineage>
        <taxon>unclassified sequences</taxon>
        <taxon>metagenomes</taxon>
        <taxon>ecological metagenomes</taxon>
    </lineage>
</organism>
<name>A0A382KZN7_9ZZZZ</name>
<keyword evidence="1" id="KW-0812">Transmembrane</keyword>
<evidence type="ECO:0000313" key="2">
    <source>
        <dbReference type="EMBL" id="SVC30214.1"/>
    </source>
</evidence>
<accession>A0A382KZN7</accession>
<dbReference type="AlphaFoldDB" id="A0A382KZN7"/>
<gene>
    <name evidence="2" type="ORF">METZ01_LOCUS283068</name>
</gene>
<proteinExistence type="predicted"/>
<sequence>MSIKLYAGIGFVIAAIGWIVYSTTGIPMLVFP</sequence>
<keyword evidence="1" id="KW-1133">Transmembrane helix</keyword>